<dbReference type="EMBL" id="BKAL01000001">
    <property type="protein sequence ID" value="GEP67345.1"/>
    <property type="molecule type" value="Genomic_DNA"/>
</dbReference>
<dbReference type="Gene3D" id="3.90.25.10">
    <property type="entry name" value="UDP-galactose 4-epimerase, domain 1"/>
    <property type="match status" value="1"/>
</dbReference>
<protein>
    <submittedName>
        <fullName evidence="2">CDP-glucose 4,6-dehydratase</fullName>
    </submittedName>
</protein>
<comment type="caution">
    <text evidence="2">The sequence shown here is derived from an EMBL/GenBank/DDBJ whole genome shotgun (WGS) entry which is preliminary data.</text>
</comment>
<dbReference type="Gene3D" id="3.40.50.720">
    <property type="entry name" value="NAD(P)-binding Rossmann-like Domain"/>
    <property type="match status" value="1"/>
</dbReference>
<sequence length="349" mass="37408">MHYLVTGHTGFKGAWLTSLLLAQGHRVSGLALDPTAGSLYVQAGLGASLDHDLRVDIRDAEATARAVTEVGPDVVLHLAAQPLVRESYRDPRTTHETNVLGTFNVLEAVRSTPSVQAQVIVTTDKVYRNVRQIWGYREDDALGGVDPYSASKAAADLLTQSWIASSGSTVPTAIARAGNVVGGGDVCAERLMVDLVAAFSAGRSVRLRYPDAVRPWQHVLDCLNGYLVLADELLAGRQAGEAFNFGPGSESFVRVGDLATRVADLWGAGASIELDEDPQPHEADLLALDARKAELLLRWRDLLSFEETLAWTVSWEKAVRSGADAAEVTADQIREFLARRPTAAAGSAA</sequence>
<gene>
    <name evidence="2" type="primary">rfbG</name>
    <name evidence="2" type="ORF">CSO01_00600</name>
</gene>
<dbReference type="SUPFAM" id="SSF51735">
    <property type="entry name" value="NAD(P)-binding Rossmann-fold domains"/>
    <property type="match status" value="1"/>
</dbReference>
<dbReference type="NCBIfam" id="TIGR02622">
    <property type="entry name" value="CDP_4_6_dhtase"/>
    <property type="match status" value="1"/>
</dbReference>
<evidence type="ECO:0000313" key="2">
    <source>
        <dbReference type="EMBL" id="GEP67345.1"/>
    </source>
</evidence>
<dbReference type="InterPro" id="IPR016040">
    <property type="entry name" value="NAD(P)-bd_dom"/>
</dbReference>
<dbReference type="PANTHER" id="PTHR43000">
    <property type="entry name" value="DTDP-D-GLUCOSE 4,6-DEHYDRATASE-RELATED"/>
    <property type="match status" value="1"/>
</dbReference>
<dbReference type="AlphaFoldDB" id="A0A512P820"/>
<reference evidence="2 3" key="1">
    <citation type="submission" date="2019-07" db="EMBL/GenBank/DDBJ databases">
        <title>Whole genome shotgun sequence of Cellulomonas soli NBRC 109434.</title>
        <authorList>
            <person name="Hosoyama A."/>
            <person name="Uohara A."/>
            <person name="Ohji S."/>
            <person name="Ichikawa N."/>
        </authorList>
    </citation>
    <scope>NUCLEOTIDE SEQUENCE [LARGE SCALE GENOMIC DNA]</scope>
    <source>
        <strain evidence="2 3">NBRC 109434</strain>
    </source>
</reference>
<evidence type="ECO:0000259" key="1">
    <source>
        <dbReference type="Pfam" id="PF16363"/>
    </source>
</evidence>
<organism evidence="2 3">
    <name type="scientific">Cellulomonas soli</name>
    <dbReference type="NCBI Taxonomy" id="931535"/>
    <lineage>
        <taxon>Bacteria</taxon>
        <taxon>Bacillati</taxon>
        <taxon>Actinomycetota</taxon>
        <taxon>Actinomycetes</taxon>
        <taxon>Micrococcales</taxon>
        <taxon>Cellulomonadaceae</taxon>
        <taxon>Cellulomonas</taxon>
    </lineage>
</organism>
<dbReference type="Proteomes" id="UP000321798">
    <property type="component" value="Unassembled WGS sequence"/>
</dbReference>
<dbReference type="InterPro" id="IPR036291">
    <property type="entry name" value="NAD(P)-bd_dom_sf"/>
</dbReference>
<feature type="domain" description="NAD(P)-binding" evidence="1">
    <location>
        <begin position="4"/>
        <end position="309"/>
    </location>
</feature>
<accession>A0A512P820</accession>
<dbReference type="InterPro" id="IPR013445">
    <property type="entry name" value="CDP_4_6_deHydtase"/>
</dbReference>
<dbReference type="OrthoDB" id="9779041at2"/>
<evidence type="ECO:0000313" key="3">
    <source>
        <dbReference type="Proteomes" id="UP000321798"/>
    </source>
</evidence>
<name>A0A512P820_9CELL</name>
<keyword evidence="3" id="KW-1185">Reference proteome</keyword>
<dbReference type="Pfam" id="PF16363">
    <property type="entry name" value="GDP_Man_Dehyd"/>
    <property type="match status" value="1"/>
</dbReference>
<proteinExistence type="predicted"/>
<dbReference type="RefSeq" id="WP_146951143.1">
    <property type="nucleotide sequence ID" value="NZ_BAABBJ010000005.1"/>
</dbReference>